<organism evidence="2 3">
    <name type="scientific">Leucobacter denitrificans</name>
    <dbReference type="NCBI Taxonomy" id="683042"/>
    <lineage>
        <taxon>Bacteria</taxon>
        <taxon>Bacillati</taxon>
        <taxon>Actinomycetota</taxon>
        <taxon>Actinomycetes</taxon>
        <taxon>Micrococcales</taxon>
        <taxon>Microbacteriaceae</taxon>
        <taxon>Leucobacter</taxon>
    </lineage>
</organism>
<keyword evidence="3" id="KW-1185">Reference proteome</keyword>
<proteinExistence type="predicted"/>
<accession>A0A7G9S876</accession>
<evidence type="ECO:0000313" key="3">
    <source>
        <dbReference type="Proteomes" id="UP000515934"/>
    </source>
</evidence>
<evidence type="ECO:0000313" key="2">
    <source>
        <dbReference type="EMBL" id="QNN64051.1"/>
    </source>
</evidence>
<keyword evidence="1" id="KW-1133">Transmembrane helix</keyword>
<reference evidence="2 3" key="1">
    <citation type="submission" date="2020-08" db="EMBL/GenBank/DDBJ databases">
        <title>Genome sequence of Leucobacter denitrificans KACC 14055T.</title>
        <authorList>
            <person name="Hyun D.-W."/>
            <person name="Bae J.-W."/>
        </authorList>
    </citation>
    <scope>NUCLEOTIDE SEQUENCE [LARGE SCALE GENOMIC DNA]</scope>
    <source>
        <strain evidence="2 3">KACC 14055</strain>
    </source>
</reference>
<dbReference type="EMBL" id="CP060716">
    <property type="protein sequence ID" value="QNN64051.1"/>
    <property type="molecule type" value="Genomic_DNA"/>
</dbReference>
<sequence>MSLGKYVTNLGVIGAVAGAYSTAKRTKTMPPDWRRYVVWAVWAGSLVLAVSAVAFQDRDEEFSA</sequence>
<gene>
    <name evidence="2" type="ORF">H9L06_11460</name>
</gene>
<dbReference type="AlphaFoldDB" id="A0A7G9S876"/>
<dbReference type="KEGG" id="ldn:H9L06_11460"/>
<protein>
    <submittedName>
        <fullName evidence="2">Uncharacterized protein</fullName>
    </submittedName>
</protein>
<name>A0A7G9S876_9MICO</name>
<dbReference type="Proteomes" id="UP000515934">
    <property type="component" value="Chromosome"/>
</dbReference>
<keyword evidence="1" id="KW-0812">Transmembrane</keyword>
<evidence type="ECO:0000256" key="1">
    <source>
        <dbReference type="SAM" id="Phobius"/>
    </source>
</evidence>
<keyword evidence="1" id="KW-0472">Membrane</keyword>
<feature type="transmembrane region" description="Helical" evidence="1">
    <location>
        <begin position="35"/>
        <end position="55"/>
    </location>
</feature>
<feature type="transmembrane region" description="Helical" evidence="1">
    <location>
        <begin position="6"/>
        <end position="23"/>
    </location>
</feature>